<protein>
    <submittedName>
        <fullName evidence="6">Solute carrier family 22 member 5 High-affinity sodium-dependent carnitine cotransporter</fullName>
    </submittedName>
</protein>
<dbReference type="SUPFAM" id="SSF103473">
    <property type="entry name" value="MFS general substrate transporter"/>
    <property type="match status" value="1"/>
</dbReference>
<accession>A0A4U5V5E6</accession>
<keyword evidence="2 5" id="KW-0812">Transmembrane</keyword>
<feature type="transmembrane region" description="Helical" evidence="5">
    <location>
        <begin position="214"/>
        <end position="236"/>
    </location>
</feature>
<dbReference type="Gene3D" id="1.20.1250.20">
    <property type="entry name" value="MFS general substrate transporter like domains"/>
    <property type="match status" value="1"/>
</dbReference>
<dbReference type="PANTHER" id="PTHR24064">
    <property type="entry name" value="SOLUTE CARRIER FAMILY 22 MEMBER"/>
    <property type="match status" value="1"/>
</dbReference>
<comment type="subcellular location">
    <subcellularLocation>
        <location evidence="1">Membrane</location>
        <topology evidence="1">Multi-pass membrane protein</topology>
    </subcellularLocation>
</comment>
<evidence type="ECO:0000256" key="2">
    <source>
        <dbReference type="ARBA" id="ARBA00022692"/>
    </source>
</evidence>
<gene>
    <name evidence="6" type="ORF">D9C73_017207</name>
</gene>
<dbReference type="GO" id="GO:0016020">
    <property type="term" value="C:membrane"/>
    <property type="evidence" value="ECO:0007669"/>
    <property type="project" value="UniProtKB-SubCell"/>
</dbReference>
<evidence type="ECO:0000256" key="4">
    <source>
        <dbReference type="ARBA" id="ARBA00023136"/>
    </source>
</evidence>
<dbReference type="STRING" id="240159.A0A4U5V5E6"/>
<feature type="transmembrane region" description="Helical" evidence="5">
    <location>
        <begin position="20"/>
        <end position="43"/>
    </location>
</feature>
<keyword evidence="4 5" id="KW-0472">Membrane</keyword>
<evidence type="ECO:0000313" key="7">
    <source>
        <dbReference type="Proteomes" id="UP000298787"/>
    </source>
</evidence>
<keyword evidence="3 5" id="KW-1133">Transmembrane helix</keyword>
<organism evidence="6 7">
    <name type="scientific">Collichthys lucidus</name>
    <name type="common">Big head croaker</name>
    <name type="synonym">Sciaena lucida</name>
    <dbReference type="NCBI Taxonomy" id="240159"/>
    <lineage>
        <taxon>Eukaryota</taxon>
        <taxon>Metazoa</taxon>
        <taxon>Chordata</taxon>
        <taxon>Craniata</taxon>
        <taxon>Vertebrata</taxon>
        <taxon>Euteleostomi</taxon>
        <taxon>Actinopterygii</taxon>
        <taxon>Neopterygii</taxon>
        <taxon>Teleostei</taxon>
        <taxon>Neoteleostei</taxon>
        <taxon>Acanthomorphata</taxon>
        <taxon>Eupercaria</taxon>
        <taxon>Sciaenidae</taxon>
        <taxon>Collichthys</taxon>
    </lineage>
</organism>
<dbReference type="EMBL" id="CM014092">
    <property type="protein sequence ID" value="TKS83097.1"/>
    <property type="molecule type" value="Genomic_DNA"/>
</dbReference>
<reference evidence="6 7" key="1">
    <citation type="submission" date="2019-01" db="EMBL/GenBank/DDBJ databases">
        <title>Genome Assembly of Collichthys lucidus.</title>
        <authorList>
            <person name="Cai M."/>
            <person name="Xiao S."/>
        </authorList>
    </citation>
    <scope>NUCLEOTIDE SEQUENCE [LARGE SCALE GENOMIC DNA]</scope>
    <source>
        <strain evidence="6">JT15FE1705JMU</strain>
        <tissue evidence="6">Muscle</tissue>
    </source>
</reference>
<feature type="transmembrane region" description="Helical" evidence="5">
    <location>
        <begin position="243"/>
        <end position="263"/>
    </location>
</feature>
<dbReference type="Proteomes" id="UP000298787">
    <property type="component" value="Chromosome 15"/>
</dbReference>
<name>A0A4U5V5E6_COLLU</name>
<evidence type="ECO:0000256" key="5">
    <source>
        <dbReference type="SAM" id="Phobius"/>
    </source>
</evidence>
<dbReference type="AlphaFoldDB" id="A0A4U5V5E6"/>
<dbReference type="InterPro" id="IPR036259">
    <property type="entry name" value="MFS_trans_sf"/>
</dbReference>
<keyword evidence="7" id="KW-1185">Reference proteome</keyword>
<proteinExistence type="predicted"/>
<feature type="transmembrane region" description="Helical" evidence="5">
    <location>
        <begin position="275"/>
        <end position="293"/>
    </location>
</feature>
<evidence type="ECO:0000313" key="6">
    <source>
        <dbReference type="EMBL" id="TKS83097.1"/>
    </source>
</evidence>
<feature type="transmembrane region" description="Helical" evidence="5">
    <location>
        <begin position="182"/>
        <end position="202"/>
    </location>
</feature>
<evidence type="ECO:0000256" key="1">
    <source>
        <dbReference type="ARBA" id="ARBA00004141"/>
    </source>
</evidence>
<sequence>MADYVDSIAFLGQWGRFQHVVFFLLCATIVPNGFGAFTLVFLADTPSHHCAVPDVNLTEDWHKSIIPIKVVNGEQELSRCSRYRLDVVRNLSAQGLVPGRDINLTDLEQEGCLDGWSYSKDIYQSTIVTEGRVEEAEAIVRKAAKWNKVQAPMVIFQADEGNERKTNSKGVSVLDLLRKSDIRTTTCILCFVAFTMTVGYYGLSFNTARLHIDPYISCFISATVEIPAYISSWLALQYLPRRVSVIGTLLLGAVPLFLIQAIPQNLSNLCIAVEMFAKYAITTGFSLMFAYTAELYPTLLRNTATGIMSTAARFGCCITPFFLNLKSFGRPLPETMQQMHKRKSDYDNVTTAIVVNAASCDDDNDFDGRRNIHISVFYAEHYN</sequence>
<evidence type="ECO:0000256" key="3">
    <source>
        <dbReference type="ARBA" id="ARBA00022989"/>
    </source>
</evidence>